<feature type="binding site" evidence="7">
    <location>
        <position position="112"/>
    </location>
    <ligand>
        <name>ATP</name>
        <dbReference type="ChEBI" id="CHEBI:30616"/>
    </ligand>
</feature>
<keyword evidence="5 7" id="KW-0067">ATP-binding</keyword>
<feature type="binding site" evidence="7">
    <location>
        <begin position="158"/>
        <end position="163"/>
    </location>
    <ligand>
        <name>ATP</name>
        <dbReference type="ChEBI" id="CHEBI:30616"/>
    </ligand>
</feature>
<evidence type="ECO:0000313" key="11">
    <source>
        <dbReference type="Proteomes" id="UP000251120"/>
    </source>
</evidence>
<feature type="binding site" evidence="7">
    <location>
        <position position="265"/>
    </location>
    <ligand>
        <name>Mg(2+)</name>
        <dbReference type="ChEBI" id="CHEBI:18420"/>
    </ligand>
</feature>
<evidence type="ECO:0000313" key="10">
    <source>
        <dbReference type="EMBL" id="QIW11232.1"/>
    </source>
</evidence>
<dbReference type="Pfam" id="PF22660">
    <property type="entry name" value="RS_preATP-grasp-like"/>
    <property type="match status" value="1"/>
</dbReference>
<keyword evidence="9" id="KW-0808">Transferase</keyword>
<reference evidence="10 12" key="2">
    <citation type="submission" date="2019-08" db="EMBL/GenBank/DDBJ databases">
        <title>Complete genome sequences of Francisella adeliensis (FSC1325 and FSC1326).</title>
        <authorList>
            <person name="Ohrman C."/>
            <person name="Uneklint I."/>
            <person name="Vallesi A."/>
            <person name="Karlsson L."/>
            <person name="Sjodin A."/>
        </authorList>
    </citation>
    <scope>NUCLEOTIDE SEQUENCE [LARGE SCALE GENOMIC DNA]</scope>
    <source>
        <strain evidence="10 12">FSC1325</strain>
    </source>
</reference>
<dbReference type="GO" id="GO:0006189">
    <property type="term" value="P:'de novo' IMP biosynthetic process"/>
    <property type="evidence" value="ECO:0007669"/>
    <property type="project" value="UniProtKB-UniRule"/>
</dbReference>
<dbReference type="EMBL" id="CP043424">
    <property type="protein sequence ID" value="QIW11232.1"/>
    <property type="molecule type" value="Genomic_DNA"/>
</dbReference>
<dbReference type="GO" id="GO:0004644">
    <property type="term" value="F:phosphoribosylglycinamide formyltransferase activity"/>
    <property type="evidence" value="ECO:0007669"/>
    <property type="project" value="UniProtKB-UniRule"/>
</dbReference>
<keyword evidence="12" id="KW-1185">Reference proteome</keyword>
<dbReference type="InterPro" id="IPR011054">
    <property type="entry name" value="Rudment_hybrid_motif"/>
</dbReference>
<organism evidence="9 11">
    <name type="scientific">Francisella adeliensis</name>
    <dbReference type="NCBI Taxonomy" id="2007306"/>
    <lineage>
        <taxon>Bacteria</taxon>
        <taxon>Pseudomonadati</taxon>
        <taxon>Pseudomonadota</taxon>
        <taxon>Gammaproteobacteria</taxon>
        <taxon>Thiotrichales</taxon>
        <taxon>Francisellaceae</taxon>
        <taxon>Francisella</taxon>
    </lineage>
</organism>
<sequence length="390" mass="42727">MNSVNSKLSSTKIMLLGSGELGKEFVIAAQRLGISTVAVDRYEDAPAMQVAHQSFTIDMQDAIQLENLIKQQQPTHIVPEIEAINTDVLVNLEKEGFNVIPCAMATKLTMDRQGIRQLASKKLGLATSKFRFASTKDEYFKAVEEVKLPFVVKPVMSSSGKGQSIVKDSASVENAWEYAHSAARGNTKSVIVEQFIDFDYEITLLTVRHKAGTSFCEPIGHTQEDGDYRVSWQPQAMSQGAIEEAQHIATKVTKALGGFGVFGVELFIRGEEVFFNEVSPRPHDTGMVTLTSQNINEFELHLRAILGLPIPKIELLAPSASTAILLEGDTSNPQIEGVEEALKVDNTEVRLFGKKEIHGKRRMGVILSRASSIDAAILQSKEALSKIGLV</sequence>
<dbReference type="SUPFAM" id="SSF51246">
    <property type="entry name" value="Rudiment single hybrid motif"/>
    <property type="match status" value="1"/>
</dbReference>
<evidence type="ECO:0000313" key="12">
    <source>
        <dbReference type="Proteomes" id="UP000681131"/>
    </source>
</evidence>
<proteinExistence type="inferred from homology"/>
<dbReference type="Gene3D" id="3.40.50.20">
    <property type="match status" value="1"/>
</dbReference>
<comment type="similarity">
    <text evidence="7">Belongs to the PurK/PurT family.</text>
</comment>
<dbReference type="Pfam" id="PF02222">
    <property type="entry name" value="ATP-grasp"/>
    <property type="match status" value="1"/>
</dbReference>
<feature type="binding site" evidence="7">
    <location>
        <position position="277"/>
    </location>
    <ligand>
        <name>Mg(2+)</name>
        <dbReference type="ChEBI" id="CHEBI:18420"/>
    </ligand>
</feature>
<evidence type="ECO:0000256" key="3">
    <source>
        <dbReference type="ARBA" id="ARBA00022741"/>
    </source>
</evidence>
<evidence type="ECO:0000259" key="8">
    <source>
        <dbReference type="PROSITE" id="PS50975"/>
    </source>
</evidence>
<feature type="binding site" evidence="7">
    <location>
        <begin position="193"/>
        <end position="196"/>
    </location>
    <ligand>
        <name>ATP</name>
        <dbReference type="ChEBI" id="CHEBI:30616"/>
    </ligand>
</feature>
<evidence type="ECO:0000256" key="5">
    <source>
        <dbReference type="ARBA" id="ARBA00022840"/>
    </source>
</evidence>
<keyword evidence="4 7" id="KW-0658">Purine biosynthesis</keyword>
<dbReference type="NCBIfam" id="TIGR01142">
    <property type="entry name" value="purT"/>
    <property type="match status" value="1"/>
</dbReference>
<dbReference type="Gene3D" id="3.30.470.20">
    <property type="entry name" value="ATP-grasp fold, B domain"/>
    <property type="match status" value="1"/>
</dbReference>
<feature type="binding site" evidence="7">
    <location>
        <begin position="361"/>
        <end position="362"/>
    </location>
    <ligand>
        <name>N(1)-(5-phospho-beta-D-ribosyl)glycinamide</name>
        <dbReference type="ChEBI" id="CHEBI:143788"/>
    </ligand>
</feature>
<dbReference type="PANTHER" id="PTHR43055">
    <property type="entry name" value="FORMATE-DEPENDENT PHOSPHORIBOSYLGLYCINAMIDE FORMYLTRANSFERASE"/>
    <property type="match status" value="1"/>
</dbReference>
<evidence type="ECO:0000256" key="6">
    <source>
        <dbReference type="ARBA" id="ARBA00022842"/>
    </source>
</evidence>
<feature type="binding site" evidence="7">
    <location>
        <begin position="20"/>
        <end position="21"/>
    </location>
    <ligand>
        <name>N(1)-(5-phospho-beta-D-ribosyl)glycinamide</name>
        <dbReference type="ChEBI" id="CHEBI:143788"/>
    </ligand>
</feature>
<evidence type="ECO:0000256" key="2">
    <source>
        <dbReference type="ARBA" id="ARBA00022723"/>
    </source>
</evidence>
<keyword evidence="2 7" id="KW-0479">Metal-binding</keyword>
<dbReference type="GO" id="GO:0043815">
    <property type="term" value="F:phosphoribosylglycinamide formyltransferase 2 activity"/>
    <property type="evidence" value="ECO:0007669"/>
    <property type="project" value="UniProtKB-UniRule"/>
</dbReference>
<feature type="binding site" evidence="7">
    <location>
        <position position="153"/>
    </location>
    <ligand>
        <name>ATP</name>
        <dbReference type="ChEBI" id="CHEBI:30616"/>
    </ligand>
</feature>
<dbReference type="HAMAP" id="MF_01643">
    <property type="entry name" value="PurT"/>
    <property type="match status" value="1"/>
</dbReference>
<dbReference type="InterPro" id="IPR011761">
    <property type="entry name" value="ATP-grasp"/>
</dbReference>
<feature type="binding site" evidence="7">
    <location>
        <position position="284"/>
    </location>
    <ligand>
        <name>N(1)-(5-phospho-beta-D-ribosyl)glycinamide</name>
        <dbReference type="ChEBI" id="CHEBI:143788"/>
    </ligand>
</feature>
<dbReference type="GO" id="GO:0005524">
    <property type="term" value="F:ATP binding"/>
    <property type="evidence" value="ECO:0007669"/>
    <property type="project" value="UniProtKB-UniRule"/>
</dbReference>
<keyword evidence="1 7" id="KW-0436">Ligase</keyword>
<dbReference type="AlphaFoldDB" id="A0A2Z4XX74"/>
<dbReference type="OrthoDB" id="9804625at2"/>
<name>A0A2Z4XX74_9GAMM</name>
<dbReference type="KEGG" id="fad:CDH04_00610"/>
<feature type="binding site" evidence="7">
    <location>
        <position position="80"/>
    </location>
    <ligand>
        <name>N(1)-(5-phospho-beta-D-ribosyl)glycinamide</name>
        <dbReference type="ChEBI" id="CHEBI:143788"/>
    </ligand>
</feature>
<dbReference type="PROSITE" id="PS50975">
    <property type="entry name" value="ATP_GRASP"/>
    <property type="match status" value="1"/>
</dbReference>
<feature type="binding site" evidence="7">
    <location>
        <position position="201"/>
    </location>
    <ligand>
        <name>ATP</name>
        <dbReference type="ChEBI" id="CHEBI:30616"/>
    </ligand>
</feature>
<dbReference type="SUPFAM" id="SSF56059">
    <property type="entry name" value="Glutathione synthetase ATP-binding domain-like"/>
    <property type="match status" value="1"/>
</dbReference>
<dbReference type="InterPro" id="IPR005862">
    <property type="entry name" value="PurT"/>
</dbReference>
<dbReference type="Proteomes" id="UP000681131">
    <property type="component" value="Chromosome"/>
</dbReference>
<dbReference type="SUPFAM" id="SSF52440">
    <property type="entry name" value="PreATP-grasp domain"/>
    <property type="match status" value="1"/>
</dbReference>
<dbReference type="GO" id="GO:0000287">
    <property type="term" value="F:magnesium ion binding"/>
    <property type="evidence" value="ECO:0007669"/>
    <property type="project" value="UniProtKB-UniRule"/>
</dbReference>
<comment type="function">
    <text evidence="7">Involved in the de novo purine biosynthesis. Catalyzes the transfer of formate to 5-phospho-ribosyl-glycinamide (GAR), producing 5-phospho-ribosyl-N-formylglycinamide (FGAR). Formate is provided by PurU via hydrolysis of 10-formyl-tetrahydrofolate.</text>
</comment>
<dbReference type="Pfam" id="PF21244">
    <property type="entry name" value="PurT_C"/>
    <property type="match status" value="1"/>
</dbReference>
<keyword evidence="3 7" id="KW-0547">Nucleotide-binding</keyword>
<dbReference type="UniPathway" id="UPA00074">
    <property type="reaction ID" value="UER00127"/>
</dbReference>
<dbReference type="Proteomes" id="UP000251120">
    <property type="component" value="Chromosome"/>
</dbReference>
<dbReference type="EC" id="6.3.1.21" evidence="7"/>
<feature type="domain" description="ATP-grasp" evidence="8">
    <location>
        <begin position="117"/>
        <end position="306"/>
    </location>
</feature>
<dbReference type="InterPro" id="IPR013815">
    <property type="entry name" value="ATP_grasp_subdomain_1"/>
</dbReference>
<dbReference type="NCBIfam" id="NF006766">
    <property type="entry name" value="PRK09288.1"/>
    <property type="match status" value="1"/>
</dbReference>
<evidence type="ECO:0000256" key="1">
    <source>
        <dbReference type="ARBA" id="ARBA00022598"/>
    </source>
</evidence>
<dbReference type="InterPro" id="IPR003135">
    <property type="entry name" value="ATP-grasp_carboxylate-amine"/>
</dbReference>
<reference evidence="9 11" key="1">
    <citation type="submission" date="2017-06" db="EMBL/GenBank/DDBJ databases">
        <title>Complete genome of Francisella adeliensis.</title>
        <authorList>
            <person name="Vallesi A."/>
            <person name="Sjodin A."/>
        </authorList>
    </citation>
    <scope>NUCLEOTIDE SEQUENCE [LARGE SCALE GENOMIC DNA]</scope>
    <source>
        <strain evidence="9 11">FDC440</strain>
    </source>
</reference>
<dbReference type="InterPro" id="IPR048740">
    <property type="entry name" value="PurT_C"/>
</dbReference>
<comment type="pathway">
    <text evidence="7">Purine metabolism; IMP biosynthesis via de novo pathway; N(2)-formyl-N(1)-(5-phospho-D-ribosyl)glycinamide from N(1)-(5-phospho-D-ribosyl)glycinamide (formate route): step 1/1.</text>
</comment>
<comment type="catalytic activity">
    <reaction evidence="7">
        <text>N(1)-(5-phospho-beta-D-ribosyl)glycinamide + formate + ATP = N(2)-formyl-N(1)-(5-phospho-beta-D-ribosyl)glycinamide + ADP + phosphate + H(+)</text>
        <dbReference type="Rhea" id="RHEA:24829"/>
        <dbReference type="ChEBI" id="CHEBI:15378"/>
        <dbReference type="ChEBI" id="CHEBI:15740"/>
        <dbReference type="ChEBI" id="CHEBI:30616"/>
        <dbReference type="ChEBI" id="CHEBI:43474"/>
        <dbReference type="ChEBI" id="CHEBI:143788"/>
        <dbReference type="ChEBI" id="CHEBI:147286"/>
        <dbReference type="ChEBI" id="CHEBI:456216"/>
        <dbReference type="EC" id="6.3.1.21"/>
    </reaction>
</comment>
<dbReference type="PANTHER" id="PTHR43055:SF1">
    <property type="entry name" value="FORMATE-DEPENDENT PHOSPHORIBOSYLGLYCINAMIDE FORMYLTRANSFERASE"/>
    <property type="match status" value="1"/>
</dbReference>
<protein>
    <recommendedName>
        <fullName evidence="7">Formate-dependent phosphoribosylglycinamide formyltransferase</fullName>
        <ecNumber evidence="7">6.3.1.21</ecNumber>
    </recommendedName>
    <alternativeName>
        <fullName evidence="7">5'-phosphoribosylglycinamide transformylase 2</fullName>
    </alternativeName>
    <alternativeName>
        <fullName evidence="7">Formate-dependent GAR transformylase</fullName>
    </alternativeName>
    <alternativeName>
        <fullName evidence="7">GAR transformylase 2</fullName>
        <shortName evidence="7">GART 2</shortName>
    </alternativeName>
    <alternativeName>
        <fullName evidence="7">Non-folate glycinamide ribonucleotide transformylase</fullName>
    </alternativeName>
    <alternativeName>
        <fullName evidence="7">Phosphoribosylglycinamide formyltransferase 2</fullName>
    </alternativeName>
</protein>
<evidence type="ECO:0000256" key="7">
    <source>
        <dbReference type="HAMAP-Rule" id="MF_01643"/>
    </source>
</evidence>
<evidence type="ECO:0000313" key="9">
    <source>
        <dbReference type="EMBL" id="AXA33005.1"/>
    </source>
</evidence>
<dbReference type="GO" id="GO:0005829">
    <property type="term" value="C:cytosol"/>
    <property type="evidence" value="ECO:0007669"/>
    <property type="project" value="TreeGrafter"/>
</dbReference>
<comment type="subunit">
    <text evidence="7">Homodimer.</text>
</comment>
<dbReference type="InterPro" id="IPR016185">
    <property type="entry name" value="PreATP-grasp_dom_sf"/>
</dbReference>
<accession>A0A2Z4XX74</accession>
<dbReference type="InterPro" id="IPR054350">
    <property type="entry name" value="PurT/PurK_preATP-grasp"/>
</dbReference>
<evidence type="ECO:0000256" key="4">
    <source>
        <dbReference type="ARBA" id="ARBA00022755"/>
    </source>
</evidence>
<feature type="binding site" evidence="7">
    <location>
        <position position="354"/>
    </location>
    <ligand>
        <name>N(1)-(5-phospho-beta-D-ribosyl)glycinamide</name>
        <dbReference type="ChEBI" id="CHEBI:143788"/>
    </ligand>
</feature>
<dbReference type="EMBL" id="CP021781">
    <property type="protein sequence ID" value="AXA33005.1"/>
    <property type="molecule type" value="Genomic_DNA"/>
</dbReference>
<keyword evidence="6 7" id="KW-0460">Magnesium</keyword>
<gene>
    <name evidence="7 10" type="primary">purT</name>
    <name evidence="9" type="ORF">CDH04_00610</name>
    <name evidence="10" type="ORF">FZC43_00610</name>
</gene>
<dbReference type="Gene3D" id="3.30.1490.20">
    <property type="entry name" value="ATP-grasp fold, A domain"/>
    <property type="match status" value="1"/>
</dbReference>